<evidence type="ECO:0000256" key="3">
    <source>
        <dbReference type="ARBA" id="ARBA00022722"/>
    </source>
</evidence>
<evidence type="ECO:0000256" key="4">
    <source>
        <dbReference type="ARBA" id="ARBA00022723"/>
    </source>
</evidence>
<dbReference type="PANTHER" id="PTHR15822">
    <property type="entry name" value="TRAF AND TNF RECEPTOR-ASSOCIATED PROTEIN"/>
    <property type="match status" value="1"/>
</dbReference>
<evidence type="ECO:0000256" key="2">
    <source>
        <dbReference type="ARBA" id="ARBA00001946"/>
    </source>
</evidence>
<evidence type="ECO:0000256" key="6">
    <source>
        <dbReference type="ARBA" id="ARBA00022801"/>
    </source>
</evidence>
<dbReference type="GO" id="GO:0004518">
    <property type="term" value="F:nuclease activity"/>
    <property type="evidence" value="ECO:0007669"/>
    <property type="project" value="UniProtKB-KW"/>
</dbReference>
<gene>
    <name evidence="10" type="ORF">PDESU_04877</name>
</gene>
<dbReference type="GO" id="GO:0046872">
    <property type="term" value="F:metal ion binding"/>
    <property type="evidence" value="ECO:0007669"/>
    <property type="project" value="UniProtKB-KW"/>
</dbReference>
<keyword evidence="4" id="KW-0479">Metal-binding</keyword>
<keyword evidence="3" id="KW-0540">Nuclease</keyword>
<dbReference type="Pfam" id="PF03372">
    <property type="entry name" value="Exo_endo_phos"/>
    <property type="match status" value="1"/>
</dbReference>
<dbReference type="GO" id="GO:0016787">
    <property type="term" value="F:hydrolase activity"/>
    <property type="evidence" value="ECO:0007669"/>
    <property type="project" value="UniProtKB-KW"/>
</dbReference>
<dbReference type="InterPro" id="IPR005135">
    <property type="entry name" value="Endo/exonuclease/phosphatase"/>
</dbReference>
<dbReference type="InterPro" id="IPR036691">
    <property type="entry name" value="Endo/exonu/phosph_ase_sf"/>
</dbReference>
<dbReference type="GO" id="GO:0006281">
    <property type="term" value="P:DNA repair"/>
    <property type="evidence" value="ECO:0007669"/>
    <property type="project" value="UniProtKB-KW"/>
</dbReference>
<dbReference type="RefSeq" id="WP_136081817.1">
    <property type="nucleotide sequence ID" value="NZ_CAAHFG010000003.1"/>
</dbReference>
<evidence type="ECO:0000256" key="1">
    <source>
        <dbReference type="ARBA" id="ARBA00001936"/>
    </source>
</evidence>
<dbReference type="PANTHER" id="PTHR15822:SF4">
    <property type="entry name" value="TYROSYL-DNA PHOSPHODIESTERASE 2"/>
    <property type="match status" value="1"/>
</dbReference>
<dbReference type="Gene3D" id="3.60.10.10">
    <property type="entry name" value="Endonuclease/exonuclease/phosphatase"/>
    <property type="match status" value="1"/>
</dbReference>
<dbReference type="EMBL" id="CAAHFG010000003">
    <property type="protein sequence ID" value="VGO16286.1"/>
    <property type="molecule type" value="Genomic_DNA"/>
</dbReference>
<accession>A0A6C2UA78</accession>
<evidence type="ECO:0000256" key="7">
    <source>
        <dbReference type="ARBA" id="ARBA00022842"/>
    </source>
</evidence>
<dbReference type="InterPro" id="IPR051547">
    <property type="entry name" value="TDP2-like"/>
</dbReference>
<protein>
    <recommendedName>
        <fullName evidence="9">Endonuclease/exonuclease/phosphatase domain-containing protein</fullName>
    </recommendedName>
</protein>
<comment type="cofactor">
    <cofactor evidence="1">
        <name>Mn(2+)</name>
        <dbReference type="ChEBI" id="CHEBI:29035"/>
    </cofactor>
</comment>
<feature type="domain" description="Endonuclease/exonuclease/phosphatase" evidence="9">
    <location>
        <begin position="26"/>
        <end position="277"/>
    </location>
</feature>
<evidence type="ECO:0000313" key="10">
    <source>
        <dbReference type="EMBL" id="VGO16286.1"/>
    </source>
</evidence>
<evidence type="ECO:0000256" key="8">
    <source>
        <dbReference type="ARBA" id="ARBA00023204"/>
    </source>
</evidence>
<evidence type="ECO:0000259" key="9">
    <source>
        <dbReference type="Pfam" id="PF03372"/>
    </source>
</evidence>
<name>A0A6C2UA78_PONDE</name>
<comment type="cofactor">
    <cofactor evidence="2">
        <name>Mg(2+)</name>
        <dbReference type="ChEBI" id="CHEBI:18420"/>
    </cofactor>
</comment>
<keyword evidence="11" id="KW-1185">Reference proteome</keyword>
<keyword evidence="7" id="KW-0460">Magnesium</keyword>
<keyword evidence="6" id="KW-0378">Hydrolase</keyword>
<keyword evidence="8" id="KW-0234">DNA repair</keyword>
<keyword evidence="5" id="KW-0227">DNA damage</keyword>
<sequence length="287" mass="31740">MSLRISIGILAGLLVSAVVAEPLKVMTYNVWLGFNKKQHLEAGAEWIAAQHVDVLALQELKGFNQERLETAAKSWGHCYAMIFDRQGGFPQGLTSKTPIEKVEQIQPENNPKLRGTLHCKTAGMHFFVVHFDPRNYLRRQKEARAVVERVAPLVEAGEKVVVLGDFNAHALSDKSQLAKQAGLLEKWLAKEGGSHRAFDDAGNLDFSVVQLFLDAGLVDLSVNPPATFPTRLHFPDMSAEEFEGLGQRIDYIFTSSALAGGSIIYPRAAVLDTISDHYPLLLELKHD</sequence>
<evidence type="ECO:0000256" key="5">
    <source>
        <dbReference type="ARBA" id="ARBA00022763"/>
    </source>
</evidence>
<reference evidence="10 11" key="1">
    <citation type="submission" date="2019-04" db="EMBL/GenBank/DDBJ databases">
        <authorList>
            <person name="Van Vliet M D."/>
        </authorList>
    </citation>
    <scope>NUCLEOTIDE SEQUENCE [LARGE SCALE GENOMIC DNA]</scope>
    <source>
        <strain evidence="10 11">F1</strain>
    </source>
</reference>
<organism evidence="10 11">
    <name type="scientific">Pontiella desulfatans</name>
    <dbReference type="NCBI Taxonomy" id="2750659"/>
    <lineage>
        <taxon>Bacteria</taxon>
        <taxon>Pseudomonadati</taxon>
        <taxon>Kiritimatiellota</taxon>
        <taxon>Kiritimatiellia</taxon>
        <taxon>Kiritimatiellales</taxon>
        <taxon>Pontiellaceae</taxon>
        <taxon>Pontiella</taxon>
    </lineage>
</organism>
<dbReference type="AlphaFoldDB" id="A0A6C2UA78"/>
<dbReference type="Proteomes" id="UP000366872">
    <property type="component" value="Unassembled WGS sequence"/>
</dbReference>
<proteinExistence type="predicted"/>
<dbReference type="SUPFAM" id="SSF56219">
    <property type="entry name" value="DNase I-like"/>
    <property type="match status" value="1"/>
</dbReference>
<evidence type="ECO:0000313" key="11">
    <source>
        <dbReference type="Proteomes" id="UP000366872"/>
    </source>
</evidence>